<dbReference type="EMBL" id="JABSNO010000025">
    <property type="protein sequence ID" value="NRS93658.1"/>
    <property type="molecule type" value="Genomic_DNA"/>
</dbReference>
<reference evidence="1" key="1">
    <citation type="submission" date="2020-05" db="EMBL/GenBank/DDBJ databases">
        <title>Genomic Encyclopedia of Type Strains, Phase IV (KMG-V): Genome sequencing to study the core and pangenomes of soil and plant-associated prokaryotes.</title>
        <authorList>
            <person name="Whitman W."/>
        </authorList>
    </citation>
    <scope>NUCLEOTIDE SEQUENCE</scope>
    <source>
        <strain evidence="1">16F</strain>
    </source>
</reference>
<dbReference type="AlphaFoldDB" id="A0A8J8G8Z5"/>
<dbReference type="Gene3D" id="3.90.320.10">
    <property type="match status" value="1"/>
</dbReference>
<name>A0A8J8G8Z5_9FLAO</name>
<keyword evidence="2" id="KW-1185">Reference proteome</keyword>
<dbReference type="NCBIfam" id="TIGR04256">
    <property type="entry name" value="GxxExxY"/>
    <property type="match status" value="1"/>
</dbReference>
<accession>A0A8J8G8Z5</accession>
<proteinExistence type="predicted"/>
<evidence type="ECO:0000313" key="2">
    <source>
        <dbReference type="Proteomes" id="UP000610746"/>
    </source>
</evidence>
<dbReference type="Pfam" id="PF13366">
    <property type="entry name" value="PDDEXK_3"/>
    <property type="match status" value="1"/>
</dbReference>
<evidence type="ECO:0000313" key="1">
    <source>
        <dbReference type="EMBL" id="NRS93658.1"/>
    </source>
</evidence>
<sequence length="125" mass="14236">MTENELSNKIIGASIEIHKTLGPGLLESAYKMALFYDLQQMGLEVKRQVAMPFKYKEINLEIGYRIDILVESKVIIELKAVENLTPTHFAQTLTYLKLSNLKLGLLLNFNEKYLKHGIQRVANGL</sequence>
<organism evidence="1 2">
    <name type="scientific">Frigoriflavimonas asaccharolytica</name>
    <dbReference type="NCBI Taxonomy" id="2735899"/>
    <lineage>
        <taxon>Bacteria</taxon>
        <taxon>Pseudomonadati</taxon>
        <taxon>Bacteroidota</taxon>
        <taxon>Flavobacteriia</taxon>
        <taxon>Flavobacteriales</taxon>
        <taxon>Weeksellaceae</taxon>
        <taxon>Frigoriflavimonas</taxon>
    </lineage>
</organism>
<dbReference type="RefSeq" id="WP_173780210.1">
    <property type="nucleotide sequence ID" value="NZ_JABSNO010000025.1"/>
</dbReference>
<dbReference type="InterPro" id="IPR011604">
    <property type="entry name" value="PDDEXK-like_dom_sf"/>
</dbReference>
<gene>
    <name evidence="1" type="ORF">HNQ03_002749</name>
</gene>
<dbReference type="InterPro" id="IPR026350">
    <property type="entry name" value="GxxExxY"/>
</dbReference>
<protein>
    <submittedName>
        <fullName evidence="1">GxxExxY protein</fullName>
    </submittedName>
</protein>
<comment type="caution">
    <text evidence="1">The sequence shown here is derived from an EMBL/GenBank/DDBJ whole genome shotgun (WGS) entry which is preliminary data.</text>
</comment>
<dbReference type="Proteomes" id="UP000610746">
    <property type="component" value="Unassembled WGS sequence"/>
</dbReference>